<sequence length="408" mass="43029">MSVKLRVSRAGDPRVREFVPNAIDANTPVAPGSALLKLDRIGLTTNSLTYIVNRELGFLDFFSDPADSEWGHNPVWGVATVVRANGVPGLEPGARLFGYMPVWSYFVLNLEPRADPKAEAGAAAPSDGLRIFRETSPHREAIAIGAFLYNTYLTVAPADAAAAAAADDSDARLVSDSTVACAGLCFARGPLRPAVLGPGATVVVACASSRTALGLAWSLRRSHGGGGDDGGVGTRVVGLTSAGRNRAFVEGTGLYPDGVLAYDEVGERLPAALGAGDGKVFLVDFSGRLDVLVEAQGAVPDARLAATFIGGNAAWERNAAVGAAGAAAGLRGEVGRLNTTAIYQAWVEEEGTYTVARERMAVWKRMEKEVFGGFETVRRKGTEGFEELWGMLLDGEARRPWVDLVCEF</sequence>
<gene>
    <name evidence="1" type="ORF">BDY21DRAFT_366819</name>
</gene>
<dbReference type="Pfam" id="PF11017">
    <property type="entry name" value="DUF2855"/>
    <property type="match status" value="1"/>
</dbReference>
<dbReference type="Proteomes" id="UP000799766">
    <property type="component" value="Unassembled WGS sequence"/>
</dbReference>
<dbReference type="AlphaFoldDB" id="A0A6A6NQ21"/>
<protein>
    <submittedName>
        <fullName evidence="1">Uncharacterized protein</fullName>
    </submittedName>
</protein>
<proteinExistence type="predicted"/>
<reference evidence="1" key="1">
    <citation type="journal article" date="2020" name="Stud. Mycol.">
        <title>101 Dothideomycetes genomes: a test case for predicting lifestyles and emergence of pathogens.</title>
        <authorList>
            <person name="Haridas S."/>
            <person name="Albert R."/>
            <person name="Binder M."/>
            <person name="Bloem J."/>
            <person name="Labutti K."/>
            <person name="Salamov A."/>
            <person name="Andreopoulos B."/>
            <person name="Baker S."/>
            <person name="Barry K."/>
            <person name="Bills G."/>
            <person name="Bluhm B."/>
            <person name="Cannon C."/>
            <person name="Castanera R."/>
            <person name="Culley D."/>
            <person name="Daum C."/>
            <person name="Ezra D."/>
            <person name="Gonzalez J."/>
            <person name="Henrissat B."/>
            <person name="Kuo A."/>
            <person name="Liang C."/>
            <person name="Lipzen A."/>
            <person name="Lutzoni F."/>
            <person name="Magnuson J."/>
            <person name="Mondo S."/>
            <person name="Nolan M."/>
            <person name="Ohm R."/>
            <person name="Pangilinan J."/>
            <person name="Park H.-J."/>
            <person name="Ramirez L."/>
            <person name="Alfaro M."/>
            <person name="Sun H."/>
            <person name="Tritt A."/>
            <person name="Yoshinaga Y."/>
            <person name="Zwiers L.-H."/>
            <person name="Turgeon B."/>
            <person name="Goodwin S."/>
            <person name="Spatafora J."/>
            <person name="Crous P."/>
            <person name="Grigoriev I."/>
        </authorList>
    </citation>
    <scope>NUCLEOTIDE SEQUENCE</scope>
    <source>
        <strain evidence="1">ATCC 16933</strain>
    </source>
</reference>
<organism evidence="1 2">
    <name type="scientific">Lineolata rhizophorae</name>
    <dbReference type="NCBI Taxonomy" id="578093"/>
    <lineage>
        <taxon>Eukaryota</taxon>
        <taxon>Fungi</taxon>
        <taxon>Dikarya</taxon>
        <taxon>Ascomycota</taxon>
        <taxon>Pezizomycotina</taxon>
        <taxon>Dothideomycetes</taxon>
        <taxon>Dothideomycetes incertae sedis</taxon>
        <taxon>Lineolatales</taxon>
        <taxon>Lineolataceae</taxon>
        <taxon>Lineolata</taxon>
    </lineage>
</organism>
<dbReference type="EMBL" id="MU001695">
    <property type="protein sequence ID" value="KAF2453836.1"/>
    <property type="molecule type" value="Genomic_DNA"/>
</dbReference>
<accession>A0A6A6NQ21</accession>
<keyword evidence="2" id="KW-1185">Reference proteome</keyword>
<evidence type="ECO:0000313" key="2">
    <source>
        <dbReference type="Proteomes" id="UP000799766"/>
    </source>
</evidence>
<evidence type="ECO:0000313" key="1">
    <source>
        <dbReference type="EMBL" id="KAF2453836.1"/>
    </source>
</evidence>
<dbReference type="InterPro" id="IPR021276">
    <property type="entry name" value="DUF2855"/>
</dbReference>
<name>A0A6A6NQ21_9PEZI</name>
<dbReference type="OrthoDB" id="192702at2759"/>